<dbReference type="RefSeq" id="WP_316018930.1">
    <property type="nucleotide sequence ID" value="NZ_JAWDID010000019.1"/>
</dbReference>
<protein>
    <submittedName>
        <fullName evidence="1">Uncharacterized protein</fullName>
    </submittedName>
</protein>
<accession>A0ABU3S8I2</accession>
<dbReference type="EMBL" id="JAWDID010000019">
    <property type="protein sequence ID" value="MDU0341098.1"/>
    <property type="molecule type" value="Genomic_DNA"/>
</dbReference>
<sequence>MQDAAAMLADRATMPLRPIAIRCESVGFAVRFGLTEAEDERLPCPVFETLPEALAFVETLDEARG</sequence>
<organism evidence="1 2">
    <name type="scientific">Bosea rubneri</name>
    <dbReference type="NCBI Taxonomy" id="3075434"/>
    <lineage>
        <taxon>Bacteria</taxon>
        <taxon>Pseudomonadati</taxon>
        <taxon>Pseudomonadota</taxon>
        <taxon>Alphaproteobacteria</taxon>
        <taxon>Hyphomicrobiales</taxon>
        <taxon>Boseaceae</taxon>
        <taxon>Bosea</taxon>
    </lineage>
</organism>
<keyword evidence="2" id="KW-1185">Reference proteome</keyword>
<reference evidence="1 2" key="1">
    <citation type="submission" date="2023-09" db="EMBL/GenBank/DDBJ databases">
        <title>Whole genome shotgun sequencing (WGS) of Bosea sp. ZW T0_25, isolated from stored onions (Allium cepa).</title>
        <authorList>
            <person name="Stoll D.A."/>
            <person name="Huch M."/>
        </authorList>
    </citation>
    <scope>NUCLEOTIDE SEQUENCE [LARGE SCALE GENOMIC DNA]</scope>
    <source>
        <strain evidence="1 2">ZW T0_25</strain>
    </source>
</reference>
<evidence type="ECO:0000313" key="2">
    <source>
        <dbReference type="Proteomes" id="UP001254257"/>
    </source>
</evidence>
<proteinExistence type="predicted"/>
<comment type="caution">
    <text evidence="1">The sequence shown here is derived from an EMBL/GenBank/DDBJ whole genome shotgun (WGS) entry which is preliminary data.</text>
</comment>
<dbReference type="Proteomes" id="UP001254257">
    <property type="component" value="Unassembled WGS sequence"/>
</dbReference>
<name>A0ABU3S8I2_9HYPH</name>
<evidence type="ECO:0000313" key="1">
    <source>
        <dbReference type="EMBL" id="MDU0341098.1"/>
    </source>
</evidence>
<gene>
    <name evidence="1" type="ORF">RKE40_14455</name>
</gene>